<dbReference type="SUPFAM" id="SSF46689">
    <property type="entry name" value="Homeodomain-like"/>
    <property type="match status" value="1"/>
</dbReference>
<dbReference type="Gene3D" id="1.10.10.60">
    <property type="entry name" value="Homeodomain-like"/>
    <property type="match status" value="1"/>
</dbReference>
<dbReference type="InterPro" id="IPR052435">
    <property type="entry name" value="YY1-Transcr_Regul"/>
</dbReference>
<keyword evidence="1" id="KW-0805">Transcription regulation</keyword>
<feature type="region of interest" description="Disordered" evidence="4">
    <location>
        <begin position="149"/>
        <end position="178"/>
    </location>
</feature>
<evidence type="ECO:0000259" key="5">
    <source>
        <dbReference type="PROSITE" id="PS50090"/>
    </source>
</evidence>
<feature type="compositionally biased region" description="Acidic residues" evidence="4">
    <location>
        <begin position="726"/>
        <end position="737"/>
    </location>
</feature>
<feature type="compositionally biased region" description="Polar residues" evidence="4">
    <location>
        <begin position="777"/>
        <end position="796"/>
    </location>
</feature>
<dbReference type="PANTHER" id="PTHR16088:SF3">
    <property type="entry name" value="GON-4-LIKE PROTEIN"/>
    <property type="match status" value="1"/>
</dbReference>
<feature type="region of interest" description="Disordered" evidence="4">
    <location>
        <begin position="1"/>
        <end position="24"/>
    </location>
</feature>
<feature type="compositionally biased region" description="Low complexity" evidence="4">
    <location>
        <begin position="40"/>
        <end position="50"/>
    </location>
</feature>
<feature type="compositionally biased region" description="Polar residues" evidence="4">
    <location>
        <begin position="945"/>
        <end position="955"/>
    </location>
</feature>
<keyword evidence="2" id="KW-0804">Transcription</keyword>
<feature type="compositionally biased region" description="Low complexity" evidence="4">
    <location>
        <begin position="797"/>
        <end position="813"/>
    </location>
</feature>
<protein>
    <submittedName>
        <fullName evidence="6">Unnamed protein product</fullName>
    </submittedName>
</protein>
<name>A0A9W6Y3M5_9STRA</name>
<feature type="region of interest" description="Disordered" evidence="4">
    <location>
        <begin position="719"/>
        <end position="883"/>
    </location>
</feature>
<evidence type="ECO:0000256" key="4">
    <source>
        <dbReference type="SAM" id="MobiDB-lite"/>
    </source>
</evidence>
<organism evidence="6 7">
    <name type="scientific">Phytophthora fragariaefolia</name>
    <dbReference type="NCBI Taxonomy" id="1490495"/>
    <lineage>
        <taxon>Eukaryota</taxon>
        <taxon>Sar</taxon>
        <taxon>Stramenopiles</taxon>
        <taxon>Oomycota</taxon>
        <taxon>Peronosporomycetes</taxon>
        <taxon>Peronosporales</taxon>
        <taxon>Peronosporaceae</taxon>
        <taxon>Phytophthora</taxon>
    </lineage>
</organism>
<dbReference type="GO" id="GO:0005634">
    <property type="term" value="C:nucleus"/>
    <property type="evidence" value="ECO:0007669"/>
    <property type="project" value="TreeGrafter"/>
</dbReference>
<feature type="domain" description="Myb-like" evidence="5">
    <location>
        <begin position="373"/>
        <end position="427"/>
    </location>
</feature>
<feature type="compositionally biased region" description="Acidic residues" evidence="4">
    <location>
        <begin position="744"/>
        <end position="776"/>
    </location>
</feature>
<reference evidence="6" key="1">
    <citation type="submission" date="2023-04" db="EMBL/GenBank/DDBJ databases">
        <title>Phytophthora fragariaefolia NBRC 109709.</title>
        <authorList>
            <person name="Ichikawa N."/>
            <person name="Sato H."/>
            <person name="Tonouchi N."/>
        </authorList>
    </citation>
    <scope>NUCLEOTIDE SEQUENCE</scope>
    <source>
        <strain evidence="6">NBRC 109709</strain>
    </source>
</reference>
<dbReference type="AlphaFoldDB" id="A0A9W6Y3M5"/>
<feature type="compositionally biased region" description="Acidic residues" evidence="4">
    <location>
        <begin position="656"/>
        <end position="671"/>
    </location>
</feature>
<dbReference type="SMART" id="SM00717">
    <property type="entry name" value="SANT"/>
    <property type="match status" value="2"/>
</dbReference>
<evidence type="ECO:0000256" key="3">
    <source>
        <dbReference type="ARBA" id="ARBA00023242"/>
    </source>
</evidence>
<dbReference type="PANTHER" id="PTHR16088">
    <property type="entry name" value="YY1 ASSOCIATED PROTEIN-RELATED"/>
    <property type="match status" value="1"/>
</dbReference>
<feature type="compositionally biased region" description="Acidic residues" evidence="4">
    <location>
        <begin position="917"/>
        <end position="941"/>
    </location>
</feature>
<dbReference type="InterPro" id="IPR009057">
    <property type="entry name" value="Homeodomain-like_sf"/>
</dbReference>
<dbReference type="Proteomes" id="UP001165121">
    <property type="component" value="Unassembled WGS sequence"/>
</dbReference>
<feature type="region of interest" description="Disordered" evidence="4">
    <location>
        <begin position="909"/>
        <end position="1008"/>
    </location>
</feature>
<dbReference type="GO" id="GO:0006355">
    <property type="term" value="P:regulation of DNA-templated transcription"/>
    <property type="evidence" value="ECO:0007669"/>
    <property type="project" value="TreeGrafter"/>
</dbReference>
<keyword evidence="3" id="KW-0539">Nucleus</keyword>
<feature type="region of interest" description="Disordered" evidence="4">
    <location>
        <begin position="36"/>
        <end position="100"/>
    </location>
</feature>
<sequence length="1041" mass="114530">MADESAPPAGSESDADTIATRTRTKFSLVDVPIDTLEASLPDAALEPTAAETEEDREYQRFLSSLLPNEQENLSFLDEEDEEYRPDEDEDDHEDEDARRGISKKELTDLLLDSTHMAFPKLPAVAAVAAMSAVAVPPALEPRRDDMLTAESSDAAASFAPTDPEAAKVAATKPPVPMKPPPSVPAMLRGHRGAITQTQCIQLASQMHKHLQLLLQTYHLLARGPPSPELTECRAMIEELQQRGEKALKYKNTLLSKLNPGAAGSAGVFTASSEVEDADGENNRLTSATDSSGAEGNGGSAGSTENLLELRRVTRSLTAAHAAVAHPSMFELVGSQTVDELSAGFARGCSIEERNRVIQDQMLQLDMHLVSVKKRRKSKKGYTTTEDNLLAHGVKRFGTQLDAWDQIHQHFLPSKPPHNLRHRYKYLISSRSGMNAVKALHQKSAPPNRSTSWLLEEDLRIARGLVELHNEKYHFARLATDYLPYRSRLEIRKRWERLSAKFRSELAEIGLTAPDDDSLDLAVAMKEYLEDKLRNRLLRQRGEAERARMDAALQLQQFGQVVRGAFLSQPVSGYLPSGIGGIPRASVHGTSAQKKVSDATFCKTKNLHPALFFSSWSFISPAMLLNLTCKHNWPSFMDVFDDDKEKSKNKAVNTGVSDEESPQSELQFDDGNDQPMTLDAEQAQEFMPIEMPSELASTPTTDSGLIAFRQMPQAKILMDARMAQKESEEEEDDSDYEHDELLSTENEESDSEFEQMEFTDDEEGGIGDDEGSVDSFEESTFMSDSDAQSVESGNSLMTPSQSPQTSPSSLAPPLKETQSGTTRRSPRLQHPLRLQNLSQPGNERTRRALAALERRIVGNSINGSAPSSVASSQTGSSTRAKRKVASTLIAPLGASRTSMNAAFKVNENAAAFTTTNSEEIEDDDDKDDEDWEDGSGDEEFEVVELPSSSDEFATASSDEEGHEEVLPPQALLAGEPPRETSTTATSRREGPSVSSHHEHPNKKARLQECPTCGHSTCTCSSSERMQLLLRRMKEKRSSSSLQ</sequence>
<feature type="compositionally biased region" description="Polar residues" evidence="4">
    <location>
        <begin position="61"/>
        <end position="73"/>
    </location>
</feature>
<evidence type="ECO:0000313" key="6">
    <source>
        <dbReference type="EMBL" id="GMF51497.1"/>
    </source>
</evidence>
<evidence type="ECO:0000313" key="7">
    <source>
        <dbReference type="Proteomes" id="UP001165121"/>
    </source>
</evidence>
<evidence type="ECO:0000256" key="1">
    <source>
        <dbReference type="ARBA" id="ARBA00023015"/>
    </source>
</evidence>
<evidence type="ECO:0000256" key="2">
    <source>
        <dbReference type="ARBA" id="ARBA00023163"/>
    </source>
</evidence>
<comment type="caution">
    <text evidence="6">The sequence shown here is derived from an EMBL/GenBank/DDBJ whole genome shotgun (WGS) entry which is preliminary data.</text>
</comment>
<dbReference type="GO" id="GO:0003712">
    <property type="term" value="F:transcription coregulator activity"/>
    <property type="evidence" value="ECO:0007669"/>
    <property type="project" value="TreeGrafter"/>
</dbReference>
<keyword evidence="7" id="KW-1185">Reference proteome</keyword>
<feature type="region of interest" description="Disordered" evidence="4">
    <location>
        <begin position="647"/>
        <end position="674"/>
    </location>
</feature>
<gene>
    <name evidence="6" type="ORF">Pfra01_002083000</name>
</gene>
<feature type="compositionally biased region" description="Basic and acidic residues" evidence="4">
    <location>
        <begin position="985"/>
        <end position="997"/>
    </location>
</feature>
<dbReference type="InterPro" id="IPR001005">
    <property type="entry name" value="SANT/Myb"/>
</dbReference>
<dbReference type="EMBL" id="BSXT01002913">
    <property type="protein sequence ID" value="GMF51497.1"/>
    <property type="molecule type" value="Genomic_DNA"/>
</dbReference>
<feature type="region of interest" description="Disordered" evidence="4">
    <location>
        <begin position="273"/>
        <end position="304"/>
    </location>
</feature>
<dbReference type="PROSITE" id="PS50090">
    <property type="entry name" value="MYB_LIKE"/>
    <property type="match status" value="1"/>
</dbReference>
<accession>A0A9W6Y3M5</accession>
<feature type="compositionally biased region" description="Low complexity" evidence="4">
    <location>
        <begin position="859"/>
        <end position="877"/>
    </location>
</feature>
<feature type="compositionally biased region" description="Acidic residues" evidence="4">
    <location>
        <begin position="76"/>
        <end position="94"/>
    </location>
</feature>
<dbReference type="OrthoDB" id="49309at2759"/>
<proteinExistence type="predicted"/>
<dbReference type="CDD" id="cd00167">
    <property type="entry name" value="SANT"/>
    <property type="match status" value="1"/>
</dbReference>